<dbReference type="InParanoid" id="D8PY13"/>
<gene>
    <name evidence="1" type="ORF">SCHCODRAFT_81843</name>
</gene>
<feature type="non-terminal residue" evidence="1">
    <location>
        <position position="81"/>
    </location>
</feature>
<protein>
    <submittedName>
        <fullName evidence="1">Expressed protein</fullName>
    </submittedName>
</protein>
<reference evidence="1 2" key="1">
    <citation type="journal article" date="2010" name="Nat. Biotechnol.">
        <title>Genome sequence of the model mushroom Schizophyllum commune.</title>
        <authorList>
            <person name="Ohm R.A."/>
            <person name="de Jong J.F."/>
            <person name="Lugones L.G."/>
            <person name="Aerts A."/>
            <person name="Kothe E."/>
            <person name="Stajich J.E."/>
            <person name="de Vries R.P."/>
            <person name="Record E."/>
            <person name="Levasseur A."/>
            <person name="Baker S.E."/>
            <person name="Bartholomew K.A."/>
            <person name="Coutinho P.M."/>
            <person name="Erdmann S."/>
            <person name="Fowler T.J."/>
            <person name="Gathman A.C."/>
            <person name="Lombard V."/>
            <person name="Henrissat B."/>
            <person name="Knabe N."/>
            <person name="Kuees U."/>
            <person name="Lilly W.W."/>
            <person name="Lindquist E."/>
            <person name="Lucas S."/>
            <person name="Magnuson J.K."/>
            <person name="Piumi F."/>
            <person name="Raudaskoski M."/>
            <person name="Salamov A."/>
            <person name="Schmutz J."/>
            <person name="Schwarze F.W.M.R."/>
            <person name="vanKuyk P.A."/>
            <person name="Horton J.S."/>
            <person name="Grigoriev I.V."/>
            <person name="Woesten H.A.B."/>
        </authorList>
    </citation>
    <scope>NUCLEOTIDE SEQUENCE [LARGE SCALE GENOMIC DNA]</scope>
    <source>
        <strain evidence="2">H4-8 / FGSC 9210</strain>
    </source>
</reference>
<keyword evidence="2" id="KW-1185">Reference proteome</keyword>
<dbReference type="VEuPathDB" id="FungiDB:SCHCODRAFT_02570647"/>
<accession>D8PY13</accession>
<dbReference type="GeneID" id="9586020"/>
<dbReference type="OrthoDB" id="10443710at2759"/>
<organism evidence="2">
    <name type="scientific">Schizophyllum commune (strain H4-8 / FGSC 9210)</name>
    <name type="common">Split gill fungus</name>
    <dbReference type="NCBI Taxonomy" id="578458"/>
    <lineage>
        <taxon>Eukaryota</taxon>
        <taxon>Fungi</taxon>
        <taxon>Dikarya</taxon>
        <taxon>Basidiomycota</taxon>
        <taxon>Agaricomycotina</taxon>
        <taxon>Agaricomycetes</taxon>
        <taxon>Agaricomycetidae</taxon>
        <taxon>Agaricales</taxon>
        <taxon>Schizophyllaceae</taxon>
        <taxon>Schizophyllum</taxon>
    </lineage>
</organism>
<dbReference type="HOGENOM" id="CLU_2580450_0_0_1"/>
<dbReference type="Proteomes" id="UP000007431">
    <property type="component" value="Unassembled WGS sequence"/>
</dbReference>
<evidence type="ECO:0000313" key="1">
    <source>
        <dbReference type="EMBL" id="EFI99768.1"/>
    </source>
</evidence>
<proteinExistence type="predicted"/>
<evidence type="ECO:0000313" key="2">
    <source>
        <dbReference type="Proteomes" id="UP000007431"/>
    </source>
</evidence>
<dbReference type="AlphaFoldDB" id="D8PY13"/>
<dbReference type="KEGG" id="scm:SCHCO_02570647"/>
<name>D8PY13_SCHCM</name>
<dbReference type="EMBL" id="GL377304">
    <property type="protein sequence ID" value="EFI99768.1"/>
    <property type="molecule type" value="Genomic_DNA"/>
</dbReference>
<sequence>MVPSLHDAYLRVASRRVIVARLAGIPIKGGLGCSATKRATNVTCLCRIISPRTTLEADRDTKGPIIRETEDEYFLGDVVPN</sequence>